<evidence type="ECO:0000313" key="3">
    <source>
        <dbReference type="Proteomes" id="UP000637578"/>
    </source>
</evidence>
<reference evidence="2" key="2">
    <citation type="submission" date="2020-09" db="EMBL/GenBank/DDBJ databases">
        <authorList>
            <person name="Sun Q."/>
            <person name="Zhou Y."/>
        </authorList>
    </citation>
    <scope>NUCLEOTIDE SEQUENCE</scope>
    <source>
        <strain evidence="2">CGMCC 4.5737</strain>
    </source>
</reference>
<dbReference type="AlphaFoldDB" id="A0A8J3FVW5"/>
<evidence type="ECO:0000313" key="2">
    <source>
        <dbReference type="EMBL" id="GGM72076.1"/>
    </source>
</evidence>
<dbReference type="EMBL" id="BMMK01000028">
    <property type="protein sequence ID" value="GGM72076.1"/>
    <property type="molecule type" value="Genomic_DNA"/>
</dbReference>
<gene>
    <name evidence="2" type="ORF">GCM10012275_48290</name>
</gene>
<protein>
    <submittedName>
        <fullName evidence="2">Uncharacterized protein</fullName>
    </submittedName>
</protein>
<comment type="caution">
    <text evidence="2">The sequence shown here is derived from an EMBL/GenBank/DDBJ whole genome shotgun (WGS) entry which is preliminary data.</text>
</comment>
<sequence length="104" mass="10975">MFRSPVASPPEHASGAAGRVVAVPAPEITRDPRVIHVPRVTRDRAHSGGLARYDARTVDAGAQRLALSAWGLRPRPGPDWGSAARGVLARSVREPGAIGVTLDR</sequence>
<accession>A0A8J3FVW5</accession>
<proteinExistence type="predicted"/>
<organism evidence="2 3">
    <name type="scientific">Longimycelium tulufanense</name>
    <dbReference type="NCBI Taxonomy" id="907463"/>
    <lineage>
        <taxon>Bacteria</taxon>
        <taxon>Bacillati</taxon>
        <taxon>Actinomycetota</taxon>
        <taxon>Actinomycetes</taxon>
        <taxon>Pseudonocardiales</taxon>
        <taxon>Pseudonocardiaceae</taxon>
        <taxon>Longimycelium</taxon>
    </lineage>
</organism>
<feature type="region of interest" description="Disordered" evidence="1">
    <location>
        <begin position="1"/>
        <end position="20"/>
    </location>
</feature>
<keyword evidence="3" id="KW-1185">Reference proteome</keyword>
<name>A0A8J3FVW5_9PSEU</name>
<evidence type="ECO:0000256" key="1">
    <source>
        <dbReference type="SAM" id="MobiDB-lite"/>
    </source>
</evidence>
<reference evidence="2" key="1">
    <citation type="journal article" date="2014" name="Int. J. Syst. Evol. Microbiol.">
        <title>Complete genome sequence of Corynebacterium casei LMG S-19264T (=DSM 44701T), isolated from a smear-ripened cheese.</title>
        <authorList>
            <consortium name="US DOE Joint Genome Institute (JGI-PGF)"/>
            <person name="Walter F."/>
            <person name="Albersmeier A."/>
            <person name="Kalinowski J."/>
            <person name="Ruckert C."/>
        </authorList>
    </citation>
    <scope>NUCLEOTIDE SEQUENCE</scope>
    <source>
        <strain evidence="2">CGMCC 4.5737</strain>
    </source>
</reference>
<dbReference type="Proteomes" id="UP000637578">
    <property type="component" value="Unassembled WGS sequence"/>
</dbReference>